<evidence type="ECO:0000313" key="2">
    <source>
        <dbReference type="Proteomes" id="UP000886520"/>
    </source>
</evidence>
<sequence length="99" mass="10953">MAMASSLSLSILSELSIAASLLSLSLSLSLFGCMHICSRFFSIKFFYTIALVESIDPLSPIFEESNHLWPPGIANLTKSMLYNLPRQCQVCCFFPTVPN</sequence>
<name>A0A9D4UIX5_ADICA</name>
<protein>
    <submittedName>
        <fullName evidence="1">Uncharacterized protein</fullName>
    </submittedName>
</protein>
<gene>
    <name evidence="1" type="ORF">GOP47_0017079</name>
</gene>
<organism evidence="1 2">
    <name type="scientific">Adiantum capillus-veneris</name>
    <name type="common">Maidenhair fern</name>
    <dbReference type="NCBI Taxonomy" id="13818"/>
    <lineage>
        <taxon>Eukaryota</taxon>
        <taxon>Viridiplantae</taxon>
        <taxon>Streptophyta</taxon>
        <taxon>Embryophyta</taxon>
        <taxon>Tracheophyta</taxon>
        <taxon>Polypodiopsida</taxon>
        <taxon>Polypodiidae</taxon>
        <taxon>Polypodiales</taxon>
        <taxon>Pteridineae</taxon>
        <taxon>Pteridaceae</taxon>
        <taxon>Vittarioideae</taxon>
        <taxon>Adiantum</taxon>
    </lineage>
</organism>
<keyword evidence="2" id="KW-1185">Reference proteome</keyword>
<dbReference type="Proteomes" id="UP000886520">
    <property type="component" value="Chromosome 16"/>
</dbReference>
<proteinExistence type="predicted"/>
<comment type="caution">
    <text evidence="1">The sequence shown here is derived from an EMBL/GenBank/DDBJ whole genome shotgun (WGS) entry which is preliminary data.</text>
</comment>
<dbReference type="AlphaFoldDB" id="A0A9D4UIX5"/>
<accession>A0A9D4UIX5</accession>
<evidence type="ECO:0000313" key="1">
    <source>
        <dbReference type="EMBL" id="KAI5068734.1"/>
    </source>
</evidence>
<dbReference type="EMBL" id="JABFUD020000016">
    <property type="protein sequence ID" value="KAI5068734.1"/>
    <property type="molecule type" value="Genomic_DNA"/>
</dbReference>
<reference evidence="1" key="1">
    <citation type="submission" date="2021-01" db="EMBL/GenBank/DDBJ databases">
        <title>Adiantum capillus-veneris genome.</title>
        <authorList>
            <person name="Fang Y."/>
            <person name="Liao Q."/>
        </authorList>
    </citation>
    <scope>NUCLEOTIDE SEQUENCE</scope>
    <source>
        <strain evidence="1">H3</strain>
        <tissue evidence="1">Leaf</tissue>
    </source>
</reference>